<evidence type="ECO:0000313" key="4">
    <source>
        <dbReference type="EMBL" id="GIJ73114.1"/>
    </source>
</evidence>
<protein>
    <submittedName>
        <fullName evidence="4">Oxidoreductase</fullName>
    </submittedName>
</protein>
<dbReference type="Gene3D" id="1.10.3640.10">
    <property type="entry name" value="Semialdehyde dehydrogenase-like, C-terminal"/>
    <property type="match status" value="1"/>
</dbReference>
<dbReference type="EMBL" id="BOPH01000109">
    <property type="protein sequence ID" value="GIJ73114.1"/>
    <property type="molecule type" value="Genomic_DNA"/>
</dbReference>
<dbReference type="GO" id="GO:0008977">
    <property type="term" value="F:prephenate dehydrogenase (NAD+) activity"/>
    <property type="evidence" value="ECO:0007669"/>
    <property type="project" value="TreeGrafter"/>
</dbReference>
<dbReference type="PANTHER" id="PTHR21363">
    <property type="entry name" value="PREPHENATE DEHYDROGENASE"/>
    <property type="match status" value="1"/>
</dbReference>
<dbReference type="AlphaFoldDB" id="A0A8J3ZZH1"/>
<dbReference type="InterPro" id="IPR031663">
    <property type="entry name" value="PGDH_C"/>
</dbReference>
<dbReference type="Pfam" id="PF10727">
    <property type="entry name" value="Rossmann-like"/>
    <property type="match status" value="1"/>
</dbReference>
<dbReference type="Pfam" id="PF16896">
    <property type="entry name" value="PGDH_C"/>
    <property type="match status" value="1"/>
</dbReference>
<keyword evidence="1" id="KW-0560">Oxidoreductase</keyword>
<dbReference type="GO" id="GO:0070403">
    <property type="term" value="F:NAD+ binding"/>
    <property type="evidence" value="ECO:0007669"/>
    <property type="project" value="TreeGrafter"/>
</dbReference>
<dbReference type="InterPro" id="IPR019665">
    <property type="entry name" value="OxRdtase/DH_put_Rossmann_dom"/>
</dbReference>
<proteinExistence type="predicted"/>
<gene>
    <name evidence="4" type="ORF">Voc01_080310</name>
</gene>
<evidence type="ECO:0000259" key="3">
    <source>
        <dbReference type="Pfam" id="PF16896"/>
    </source>
</evidence>
<evidence type="ECO:0000313" key="5">
    <source>
        <dbReference type="Proteomes" id="UP000635606"/>
    </source>
</evidence>
<feature type="domain" description="Putative oxidoreductase/dehydrogenase Rossmann-like" evidence="2">
    <location>
        <begin position="4"/>
        <end position="92"/>
    </location>
</feature>
<accession>A0A8J3ZZH1</accession>
<dbReference type="Proteomes" id="UP000635606">
    <property type="component" value="Unassembled WGS sequence"/>
</dbReference>
<comment type="caution">
    <text evidence="4">The sequence shown here is derived from an EMBL/GenBank/DDBJ whole genome shotgun (WGS) entry which is preliminary data.</text>
</comment>
<dbReference type="GO" id="GO:0006571">
    <property type="term" value="P:tyrosine biosynthetic process"/>
    <property type="evidence" value="ECO:0007669"/>
    <property type="project" value="TreeGrafter"/>
</dbReference>
<dbReference type="InterPro" id="IPR037161">
    <property type="entry name" value="Semialdehyde_DH-like_C"/>
</dbReference>
<dbReference type="InterPro" id="IPR036291">
    <property type="entry name" value="NAD(P)-bd_dom_sf"/>
</dbReference>
<dbReference type="InterPro" id="IPR050812">
    <property type="entry name" value="Preph/Arog_dehydrog"/>
</dbReference>
<evidence type="ECO:0000256" key="1">
    <source>
        <dbReference type="ARBA" id="ARBA00023002"/>
    </source>
</evidence>
<name>A0A8J3ZZH1_9ACTN</name>
<dbReference type="Gene3D" id="3.40.50.720">
    <property type="entry name" value="NAD(P)-binding Rossmann-like Domain"/>
    <property type="match status" value="1"/>
</dbReference>
<reference evidence="4" key="1">
    <citation type="submission" date="2021-01" db="EMBL/GenBank/DDBJ databases">
        <title>Whole genome shotgun sequence of Virgisporangium ochraceum NBRC 16418.</title>
        <authorList>
            <person name="Komaki H."/>
            <person name="Tamura T."/>
        </authorList>
    </citation>
    <scope>NUCLEOTIDE SEQUENCE</scope>
    <source>
        <strain evidence="4">NBRC 16418</strain>
    </source>
</reference>
<keyword evidence="5" id="KW-1185">Reference proteome</keyword>
<feature type="domain" description="Phosphogluconate dehydrogenase (decarboxylating) C-terminal" evidence="3">
    <location>
        <begin position="123"/>
        <end position="275"/>
    </location>
</feature>
<dbReference type="PANTHER" id="PTHR21363:SF0">
    <property type="entry name" value="PREPHENATE DEHYDROGENASE [NADP(+)]"/>
    <property type="match status" value="1"/>
</dbReference>
<sequence length="283" mass="30571">MTTLTIAVVGAGGKMGMRISNNLQRGAHTVYYCETGEAGIRRTEDAGRTVTDTDTAVANADVVILSVPDIALGPVSAAVVPRVRPGTIVLTLDPAAAYANLLYQREDIEYAVAHPCHPSVFLQRKTKEELDDTFGGIAAPQDVVAAIESGDAAAAETAERVIREMYAPVLEVHWVTVKQLAYLEPTLVEVVACMIGDLLNDALRETVDTVGVPEPAARAMLMGHVQVALANGLRGDNPFSDACLIAMDYGRQKLIKDDWRSIFDDAELDSVLKQMLHLDHIHR</sequence>
<dbReference type="SUPFAM" id="SSF51735">
    <property type="entry name" value="NAD(P)-binding Rossmann-fold domains"/>
    <property type="match status" value="1"/>
</dbReference>
<evidence type="ECO:0000259" key="2">
    <source>
        <dbReference type="Pfam" id="PF10727"/>
    </source>
</evidence>
<dbReference type="RefSeq" id="WP_203932945.1">
    <property type="nucleotide sequence ID" value="NZ_BOPH01000109.1"/>
</dbReference>
<organism evidence="4 5">
    <name type="scientific">Virgisporangium ochraceum</name>
    <dbReference type="NCBI Taxonomy" id="65505"/>
    <lineage>
        <taxon>Bacteria</taxon>
        <taxon>Bacillati</taxon>
        <taxon>Actinomycetota</taxon>
        <taxon>Actinomycetes</taxon>
        <taxon>Micromonosporales</taxon>
        <taxon>Micromonosporaceae</taxon>
        <taxon>Virgisporangium</taxon>
    </lineage>
</organism>